<evidence type="ECO:0000313" key="1">
    <source>
        <dbReference type="Proteomes" id="UP000694843"/>
    </source>
</evidence>
<dbReference type="PANTHER" id="PTHR21053:SF2">
    <property type="entry name" value="TRANSCRIPTION ELONGATION FACTOR, MITOCHONDRIAL"/>
    <property type="match status" value="1"/>
</dbReference>
<sequence length="377" mass="41229">MIQPLSSRLLSLNRLTVHNLSNSLLINFYSENSQKLSALKTFQPSFGVHQKADASSGSNEKSNASINGLVLSLAQKRDVLAELNHASVETLQEYGLKLSAATALCDCRPLTCITQLESVPGIGKKLFRHVCQNICLVSSLNEQPLRPLIPKNFQLPKNLVAVTVMRGCICYCHLFVEHAAPQALASTSSLQVELLDAGLVPIETSDSKLHPYKLYVKVEEAMKNVPEADIYVMPNLQYGMYTRKLSATDTNIKCQLAQVTGMLQAMLITKRTSHSPVLYHVRESFINGLFNLKVGSAVMSNLPLLRHLLAGTSLHSIVKNASGPVDHVPRVAISSVAYERCLELSNDDQRTLAPALYCSLAFCAILSSASDPASQQR</sequence>
<gene>
    <name evidence="2" type="primary">LOC108669257</name>
</gene>
<dbReference type="Proteomes" id="UP000694843">
    <property type="component" value="Unplaced"/>
</dbReference>
<dbReference type="InterPro" id="IPR039150">
    <property type="entry name" value="TEFM"/>
</dbReference>
<dbReference type="PANTHER" id="PTHR21053">
    <property type="entry name" value="TRANSCRIPTION ELONGATION FACTOR, MITOCHONDRIAL"/>
    <property type="match status" value="1"/>
</dbReference>
<dbReference type="RefSeq" id="XP_018012050.1">
    <property type="nucleotide sequence ID" value="XM_018156561.2"/>
</dbReference>
<dbReference type="AlphaFoldDB" id="A0A8B7NEM4"/>
<dbReference type="GO" id="GO:0006392">
    <property type="term" value="P:transcription elongation by mitochondrial RNA polymerase"/>
    <property type="evidence" value="ECO:0007669"/>
    <property type="project" value="InterPro"/>
</dbReference>
<dbReference type="SUPFAM" id="SSF81585">
    <property type="entry name" value="PsbU/PolX domain-like"/>
    <property type="match status" value="1"/>
</dbReference>
<proteinExistence type="predicted"/>
<evidence type="ECO:0000313" key="2">
    <source>
        <dbReference type="RefSeq" id="XP_018012050.1"/>
    </source>
</evidence>
<keyword evidence="1" id="KW-1185">Reference proteome</keyword>
<dbReference type="OrthoDB" id="5949570at2759"/>
<reference evidence="2" key="1">
    <citation type="submission" date="2025-08" db="UniProtKB">
        <authorList>
            <consortium name="RefSeq"/>
        </authorList>
    </citation>
    <scope>IDENTIFICATION</scope>
    <source>
        <tissue evidence="2">Whole organism</tissue>
    </source>
</reference>
<dbReference type="GO" id="GO:0042645">
    <property type="term" value="C:mitochondrial nucleoid"/>
    <property type="evidence" value="ECO:0007669"/>
    <property type="project" value="TreeGrafter"/>
</dbReference>
<name>A0A8B7NEM4_HYAAZ</name>
<dbReference type="GO" id="GO:0030337">
    <property type="term" value="F:DNA polymerase processivity factor activity"/>
    <property type="evidence" value="ECO:0007669"/>
    <property type="project" value="TreeGrafter"/>
</dbReference>
<protein>
    <submittedName>
        <fullName evidence="2">Uncharacterized protein LOC108669257</fullName>
    </submittedName>
</protein>
<organism evidence="1 2">
    <name type="scientific">Hyalella azteca</name>
    <name type="common">Amphipod</name>
    <dbReference type="NCBI Taxonomy" id="294128"/>
    <lineage>
        <taxon>Eukaryota</taxon>
        <taxon>Metazoa</taxon>
        <taxon>Ecdysozoa</taxon>
        <taxon>Arthropoda</taxon>
        <taxon>Crustacea</taxon>
        <taxon>Multicrustacea</taxon>
        <taxon>Malacostraca</taxon>
        <taxon>Eumalacostraca</taxon>
        <taxon>Peracarida</taxon>
        <taxon>Amphipoda</taxon>
        <taxon>Senticaudata</taxon>
        <taxon>Talitrida</taxon>
        <taxon>Talitroidea</taxon>
        <taxon>Hyalellidae</taxon>
        <taxon>Hyalella</taxon>
    </lineage>
</organism>
<accession>A0A8B7NEM4</accession>
<dbReference type="KEGG" id="hazt:108669257"/>
<dbReference type="GeneID" id="108669257"/>